<gene>
    <name evidence="1" type="ORF">ASV53_18945</name>
</gene>
<organism evidence="1 2">
    <name type="scientific">Photobacterium sanguinicancri</name>
    <dbReference type="NCBI Taxonomy" id="875932"/>
    <lineage>
        <taxon>Bacteria</taxon>
        <taxon>Pseudomonadati</taxon>
        <taxon>Pseudomonadota</taxon>
        <taxon>Gammaproteobacteria</taxon>
        <taxon>Vibrionales</taxon>
        <taxon>Vibrionaceae</taxon>
        <taxon>Photobacterium</taxon>
    </lineage>
</organism>
<evidence type="ECO:0008006" key="3">
    <source>
        <dbReference type="Google" id="ProtNLM"/>
    </source>
</evidence>
<dbReference type="InterPro" id="IPR025293">
    <property type="entry name" value="YfiR/HmsC-like"/>
</dbReference>
<evidence type="ECO:0000313" key="1">
    <source>
        <dbReference type="EMBL" id="OZS42329.1"/>
    </source>
</evidence>
<protein>
    <recommendedName>
        <fullName evidence="3">DUF4154 domain-containing protein</fullName>
    </recommendedName>
</protein>
<keyword evidence="2" id="KW-1185">Reference proteome</keyword>
<comment type="caution">
    <text evidence="1">The sequence shown here is derived from an EMBL/GenBank/DDBJ whole genome shotgun (WGS) entry which is preliminary data.</text>
</comment>
<dbReference type="Pfam" id="PF13689">
    <property type="entry name" value="DUF4154"/>
    <property type="match status" value="1"/>
</dbReference>
<proteinExistence type="predicted"/>
<sequence>MIMWHSFHALYHVYSHALKHPVQTLLLFVSSLLLSGGVKAEQDSAYDDYQIKAVYIYRFASFVRWPQAPDHQIQYCAYGADNISQTLHQLILNDLTANKRLVFHYIDNLSQAAQCELVYISPSQFPIRHDIPKLSGVLTISSYPDFIDYGGMIELRTDKRRIRPIIALDIIKQANMAISSQLLRISIIKNSLTISQQRDLDLPTKEQPLIPRGRYAPLDQ</sequence>
<reference evidence="1 2" key="1">
    <citation type="journal article" date="2016" name="Antonie Van Leeuwenhoek">
        <title>Photobacterium sanguinicancri sp. nov. isolated from marine animals.</title>
        <authorList>
            <person name="Gomez-Gil B."/>
            <person name="Roque A."/>
            <person name="Rotllant G."/>
            <person name="Romalde J.L."/>
            <person name="Doce A."/>
            <person name="Eggermont M."/>
            <person name="Defoirdt T."/>
        </authorList>
    </citation>
    <scope>NUCLEOTIDE SEQUENCE [LARGE SCALE GENOMIC DNA]</scope>
    <source>
        <strain evidence="1 2">CAIM 1827</strain>
    </source>
</reference>
<evidence type="ECO:0000313" key="2">
    <source>
        <dbReference type="Proteomes" id="UP000215999"/>
    </source>
</evidence>
<dbReference type="Proteomes" id="UP000215999">
    <property type="component" value="Unassembled WGS sequence"/>
</dbReference>
<dbReference type="EMBL" id="NOIF01000162">
    <property type="protein sequence ID" value="OZS42329.1"/>
    <property type="molecule type" value="Genomic_DNA"/>
</dbReference>
<name>A0ABX4FU03_9GAMM</name>
<accession>A0ABX4FU03</accession>